<evidence type="ECO:0000256" key="8">
    <source>
        <dbReference type="RuleBase" id="RU004453"/>
    </source>
</evidence>
<evidence type="ECO:0000313" key="10">
    <source>
        <dbReference type="EMBL" id="ORX75775.1"/>
    </source>
</evidence>
<evidence type="ECO:0000256" key="1">
    <source>
        <dbReference type="ARBA" id="ARBA00000822"/>
    </source>
</evidence>
<dbReference type="EMBL" id="MCFG01000337">
    <property type="protein sequence ID" value="ORX75775.1"/>
    <property type="molecule type" value="Genomic_DNA"/>
</dbReference>
<evidence type="ECO:0000256" key="3">
    <source>
        <dbReference type="ARBA" id="ARBA00023024"/>
    </source>
</evidence>
<sequence length="423" mass="47683">MGLFGFKKSSKENVNADENAYGQQQQNYQCPPQAYYQGSSKLIGYYANWTCYRGYEPTKIPVEKLTHINYAFANIENGEVVLGDKWADIEKPYGGDENCPIKGNYNLLLNPNGPIKRRNPNLKVLISVGGWTWSKNFSDVAADEASREKFAISCATFCNRYGFDGVDIDWEFPIKGGLEGNIHRPEDGDNYVLLLKAIRNHLNNISQMNNKQYLLTIASSAASYNYSCLNLKALSEPLDWINLMNYDYAGSWCKHTCHQANLYMEKPLPDGRVPTHNSVCKSVEDFFNQGVPPNKIVIGVPFYGRGFANVEANPNDYTATGMYAKFSGPLGKHEGGNFNYYEIRSDYFNPTSGYIRYWSDNCCAPYLFNPQTRGLIVYDDSWSIHYKAKYAKEHNLGGVMIWELSGDGNDELLNALVSTLSSS</sequence>
<keyword evidence="4" id="KW-0119">Carbohydrate metabolism</keyword>
<comment type="caution">
    <text evidence="10">The sequence shown here is derived from an EMBL/GenBank/DDBJ whole genome shotgun (WGS) entry which is preliminary data.</text>
</comment>
<dbReference type="STRING" id="1754192.A0A1Y1WQW1"/>
<evidence type="ECO:0000256" key="5">
    <source>
        <dbReference type="ARBA" id="ARBA00023295"/>
    </source>
</evidence>
<dbReference type="InterPro" id="IPR017853">
    <property type="entry name" value="GH"/>
</dbReference>
<protein>
    <recommendedName>
        <fullName evidence="9">GH18 domain-containing protein</fullName>
    </recommendedName>
</protein>
<dbReference type="InterPro" id="IPR050314">
    <property type="entry name" value="Glycosyl_Hydrlase_18"/>
</dbReference>
<reference evidence="10 11" key="1">
    <citation type="submission" date="2016-08" db="EMBL/GenBank/DDBJ databases">
        <title>A Parts List for Fungal Cellulosomes Revealed by Comparative Genomics.</title>
        <authorList>
            <consortium name="DOE Joint Genome Institute"/>
            <person name="Haitjema C.H."/>
            <person name="Gilmore S.P."/>
            <person name="Henske J.K."/>
            <person name="Solomon K.V."/>
            <person name="De Groot R."/>
            <person name="Kuo A."/>
            <person name="Mondo S.J."/>
            <person name="Salamov A.A."/>
            <person name="Labutti K."/>
            <person name="Zhao Z."/>
            <person name="Chiniquy J."/>
            <person name="Barry K."/>
            <person name="Brewer H.M."/>
            <person name="Purvine S.O."/>
            <person name="Wright A.T."/>
            <person name="Boxma B."/>
            <person name="Van Alen T."/>
            <person name="Hackstein J.H."/>
            <person name="Baker S.E."/>
            <person name="Grigoriev I.V."/>
            <person name="O'Malley M.A."/>
        </authorList>
    </citation>
    <scope>NUCLEOTIDE SEQUENCE [LARGE SCALE GENOMIC DNA]</scope>
    <source>
        <strain evidence="10 11">S4</strain>
    </source>
</reference>
<dbReference type="GO" id="GO:0008843">
    <property type="term" value="F:endochitinase activity"/>
    <property type="evidence" value="ECO:0007669"/>
    <property type="project" value="UniProtKB-EC"/>
</dbReference>
<dbReference type="InterPro" id="IPR011583">
    <property type="entry name" value="Chitinase_II/V-like_cat"/>
</dbReference>
<dbReference type="GO" id="GO:0008061">
    <property type="term" value="F:chitin binding"/>
    <property type="evidence" value="ECO:0007669"/>
    <property type="project" value="InterPro"/>
</dbReference>
<dbReference type="PROSITE" id="PS51910">
    <property type="entry name" value="GH18_2"/>
    <property type="match status" value="1"/>
</dbReference>
<evidence type="ECO:0000256" key="6">
    <source>
        <dbReference type="ARBA" id="ARBA00023326"/>
    </source>
</evidence>
<dbReference type="SMART" id="SM00636">
    <property type="entry name" value="Glyco_18"/>
    <property type="match status" value="1"/>
</dbReference>
<dbReference type="Gene3D" id="3.10.50.10">
    <property type="match status" value="1"/>
</dbReference>
<dbReference type="SUPFAM" id="SSF54556">
    <property type="entry name" value="Chitinase insertion domain"/>
    <property type="match status" value="1"/>
</dbReference>
<evidence type="ECO:0000256" key="2">
    <source>
        <dbReference type="ARBA" id="ARBA00022801"/>
    </source>
</evidence>
<gene>
    <name evidence="10" type="ORF">BCR32DRAFT_296682</name>
</gene>
<comment type="catalytic activity">
    <reaction evidence="1">
        <text>Random endo-hydrolysis of N-acetyl-beta-D-glucosaminide (1-&gt;4)-beta-linkages in chitin and chitodextrins.</text>
        <dbReference type="EC" id="3.2.1.14"/>
    </reaction>
</comment>
<keyword evidence="11" id="KW-1185">Reference proteome</keyword>
<name>A0A1Y1WQW1_9FUNG</name>
<keyword evidence="2 7" id="KW-0378">Hydrolase</keyword>
<comment type="similarity">
    <text evidence="8">Belongs to the glycosyl hydrolase 18 family.</text>
</comment>
<keyword evidence="6" id="KW-0624">Polysaccharide degradation</keyword>
<dbReference type="GO" id="GO:0005576">
    <property type="term" value="C:extracellular region"/>
    <property type="evidence" value="ECO:0007669"/>
    <property type="project" value="TreeGrafter"/>
</dbReference>
<dbReference type="Proteomes" id="UP000193944">
    <property type="component" value="Unassembled WGS sequence"/>
</dbReference>
<reference evidence="10 11" key="2">
    <citation type="submission" date="2016-08" db="EMBL/GenBank/DDBJ databases">
        <title>Pervasive Adenine N6-methylation of Active Genes in Fungi.</title>
        <authorList>
            <consortium name="DOE Joint Genome Institute"/>
            <person name="Mondo S.J."/>
            <person name="Dannebaum R.O."/>
            <person name="Kuo R.C."/>
            <person name="Labutti K."/>
            <person name="Haridas S."/>
            <person name="Kuo A."/>
            <person name="Salamov A."/>
            <person name="Ahrendt S.R."/>
            <person name="Lipzen A."/>
            <person name="Sullivan W."/>
            <person name="Andreopoulos W.B."/>
            <person name="Clum A."/>
            <person name="Lindquist E."/>
            <person name="Daum C."/>
            <person name="Ramamoorthy G.K."/>
            <person name="Gryganskyi A."/>
            <person name="Culley D."/>
            <person name="Magnuson J.K."/>
            <person name="James T.Y."/>
            <person name="O'Malley M.A."/>
            <person name="Stajich J.E."/>
            <person name="Spatafora J.W."/>
            <person name="Visel A."/>
            <person name="Grigoriev I.V."/>
        </authorList>
    </citation>
    <scope>NUCLEOTIDE SEQUENCE [LARGE SCALE GENOMIC DNA]</scope>
    <source>
        <strain evidence="10 11">S4</strain>
    </source>
</reference>
<dbReference type="InterPro" id="IPR001223">
    <property type="entry name" value="Glyco_hydro18_cat"/>
</dbReference>
<dbReference type="OrthoDB" id="73875at2759"/>
<dbReference type="Gene3D" id="3.20.20.80">
    <property type="entry name" value="Glycosidases"/>
    <property type="match status" value="1"/>
</dbReference>
<dbReference type="GO" id="GO:0006032">
    <property type="term" value="P:chitin catabolic process"/>
    <property type="evidence" value="ECO:0007669"/>
    <property type="project" value="UniProtKB-KW"/>
</dbReference>
<dbReference type="GO" id="GO:0000272">
    <property type="term" value="P:polysaccharide catabolic process"/>
    <property type="evidence" value="ECO:0007669"/>
    <property type="project" value="UniProtKB-KW"/>
</dbReference>
<accession>A0A1Y1WQW1</accession>
<keyword evidence="5 7" id="KW-0326">Glycosidase</keyword>
<proteinExistence type="inferred from homology"/>
<evidence type="ECO:0000259" key="9">
    <source>
        <dbReference type="PROSITE" id="PS51910"/>
    </source>
</evidence>
<keyword evidence="3" id="KW-0146">Chitin degradation</keyword>
<evidence type="ECO:0000256" key="7">
    <source>
        <dbReference type="RuleBase" id="RU000489"/>
    </source>
</evidence>
<dbReference type="AlphaFoldDB" id="A0A1Y1WQW1"/>
<dbReference type="Pfam" id="PF00704">
    <property type="entry name" value="Glyco_hydro_18"/>
    <property type="match status" value="1"/>
</dbReference>
<dbReference type="PANTHER" id="PTHR11177">
    <property type="entry name" value="CHITINASE"/>
    <property type="match status" value="1"/>
</dbReference>
<dbReference type="InterPro" id="IPR001579">
    <property type="entry name" value="Glyco_hydro_18_chit_AS"/>
</dbReference>
<dbReference type="CDD" id="cd06548">
    <property type="entry name" value="GH18_chitinase"/>
    <property type="match status" value="1"/>
</dbReference>
<organism evidence="10 11">
    <name type="scientific">Anaeromyces robustus</name>
    <dbReference type="NCBI Taxonomy" id="1754192"/>
    <lineage>
        <taxon>Eukaryota</taxon>
        <taxon>Fungi</taxon>
        <taxon>Fungi incertae sedis</taxon>
        <taxon>Chytridiomycota</taxon>
        <taxon>Chytridiomycota incertae sedis</taxon>
        <taxon>Neocallimastigomycetes</taxon>
        <taxon>Neocallimastigales</taxon>
        <taxon>Neocallimastigaceae</taxon>
        <taxon>Anaeromyces</taxon>
    </lineage>
</organism>
<dbReference type="PANTHER" id="PTHR11177:SF317">
    <property type="entry name" value="CHITINASE 12-RELATED"/>
    <property type="match status" value="1"/>
</dbReference>
<dbReference type="InterPro" id="IPR029070">
    <property type="entry name" value="Chitinase_insertion_sf"/>
</dbReference>
<dbReference type="SUPFAM" id="SSF51445">
    <property type="entry name" value="(Trans)glycosidases"/>
    <property type="match status" value="1"/>
</dbReference>
<dbReference type="PROSITE" id="PS01095">
    <property type="entry name" value="GH18_1"/>
    <property type="match status" value="1"/>
</dbReference>
<evidence type="ECO:0000313" key="11">
    <source>
        <dbReference type="Proteomes" id="UP000193944"/>
    </source>
</evidence>
<evidence type="ECO:0000256" key="4">
    <source>
        <dbReference type="ARBA" id="ARBA00023277"/>
    </source>
</evidence>
<feature type="domain" description="GH18" evidence="9">
    <location>
        <begin position="40"/>
        <end position="423"/>
    </location>
</feature>